<gene>
    <name evidence="1" type="ORF">JZO70_00055</name>
</gene>
<accession>A0ABS3L7V2</accession>
<reference evidence="1 2" key="1">
    <citation type="submission" date="2021-03" db="EMBL/GenBank/DDBJ databases">
        <title>Enterococcal diversity collection.</title>
        <authorList>
            <person name="Gilmore M.S."/>
            <person name="Schwartzman J."/>
            <person name="Van Tyne D."/>
            <person name="Martin M."/>
            <person name="Earl A.M."/>
            <person name="Manson A.L."/>
            <person name="Straub T."/>
            <person name="Salamzade R."/>
            <person name="Saavedra J."/>
            <person name="Lebreton F."/>
            <person name="Prichula J."/>
            <person name="Schaufler K."/>
            <person name="Gaca A."/>
            <person name="Sgardioli B."/>
            <person name="Wagenaar J."/>
            <person name="Strong T."/>
        </authorList>
    </citation>
    <scope>NUCLEOTIDE SEQUENCE [LARGE SCALE GENOMIC DNA]</scope>
    <source>
        <strain evidence="1 2">669A</strain>
    </source>
</reference>
<sequence length="45" mass="5315">MEKVRKRTLELGHTPSAREFKQSQRAAIRYGNRNQFLEQAGLEIR</sequence>
<protein>
    <recommendedName>
        <fullName evidence="3">Transposase</fullName>
    </recommendedName>
</protein>
<evidence type="ECO:0008006" key="3">
    <source>
        <dbReference type="Google" id="ProtNLM"/>
    </source>
</evidence>
<dbReference type="InterPro" id="IPR041025">
    <property type="entry name" value="HNH_repeat"/>
</dbReference>
<proteinExistence type="predicted"/>
<organism evidence="1 2">
    <name type="scientific">Candidatus Enterococcus moelleringii</name>
    <dbReference type="NCBI Taxonomy" id="2815325"/>
    <lineage>
        <taxon>Bacteria</taxon>
        <taxon>Bacillati</taxon>
        <taxon>Bacillota</taxon>
        <taxon>Bacilli</taxon>
        <taxon>Lactobacillales</taxon>
        <taxon>Enterococcaceae</taxon>
        <taxon>Enterococcus</taxon>
    </lineage>
</organism>
<evidence type="ECO:0000313" key="1">
    <source>
        <dbReference type="EMBL" id="MBO1304534.1"/>
    </source>
</evidence>
<comment type="caution">
    <text evidence="1">The sequence shown here is derived from an EMBL/GenBank/DDBJ whole genome shotgun (WGS) entry which is preliminary data.</text>
</comment>
<evidence type="ECO:0000313" key="2">
    <source>
        <dbReference type="Proteomes" id="UP000664601"/>
    </source>
</evidence>
<dbReference type="Proteomes" id="UP000664601">
    <property type="component" value="Unassembled WGS sequence"/>
</dbReference>
<dbReference type="EMBL" id="JAFREM010000001">
    <property type="protein sequence ID" value="MBO1304534.1"/>
    <property type="molecule type" value="Genomic_DNA"/>
</dbReference>
<dbReference type="Pfam" id="PF18780">
    <property type="entry name" value="HNH_repeat"/>
    <property type="match status" value="1"/>
</dbReference>
<name>A0ABS3L7V2_9ENTE</name>
<keyword evidence="2" id="KW-1185">Reference proteome</keyword>